<dbReference type="Gene3D" id="3.30.540.10">
    <property type="entry name" value="Fructose-1,6-Bisphosphatase, subunit A, domain 1"/>
    <property type="match status" value="1"/>
</dbReference>
<evidence type="ECO:0000256" key="7">
    <source>
        <dbReference type="PIRSR" id="PIRSR600760-2"/>
    </source>
</evidence>
<feature type="binding site" evidence="7">
    <location>
        <position position="227"/>
    </location>
    <ligand>
        <name>Mg(2+)</name>
        <dbReference type="ChEBI" id="CHEBI:18420"/>
        <label>1</label>
        <note>catalytic</note>
    </ligand>
</feature>
<feature type="binding site" evidence="7">
    <location>
        <position position="77"/>
    </location>
    <ligand>
        <name>Mg(2+)</name>
        <dbReference type="ChEBI" id="CHEBI:18420"/>
        <label>1</label>
        <note>catalytic</note>
    </ligand>
</feature>
<sequence length="277" mass="28296">MTDAEASVPTPESLLALARDIAVRAGAFALEERRKGVSVEATKSTPIDIVTAVDRSTEALIRRLILEARPDDGILGEEGGAAQTGTSGLTWVVDPIDGTVNFLYGIPQWSISIAVVQGPPAPDAWTAVAGVVVNPVSGEVFEASLGGGARLGGEPLHVNASVALDRALVGTGFAYSIERREGQARIVADLLVRIRDLRRLGSCALDLCAVAAGRLDAYYEVGLGPWDHAAGALIAREAGAIVTGPRGGAPTGEFLLAAPAGLHEELGAALAAAGAPA</sequence>
<dbReference type="GO" id="GO:0006020">
    <property type="term" value="P:inositol metabolic process"/>
    <property type="evidence" value="ECO:0007669"/>
    <property type="project" value="TreeGrafter"/>
</dbReference>
<gene>
    <name evidence="9" type="ORF">GE115_06855</name>
</gene>
<dbReference type="Proteomes" id="UP000431080">
    <property type="component" value="Unassembled WGS sequence"/>
</dbReference>
<dbReference type="InterPro" id="IPR000760">
    <property type="entry name" value="Inositol_monophosphatase-like"/>
</dbReference>
<dbReference type="InterPro" id="IPR033942">
    <property type="entry name" value="IMPase"/>
</dbReference>
<evidence type="ECO:0000313" key="9">
    <source>
        <dbReference type="EMBL" id="MRG59590.1"/>
    </source>
</evidence>
<dbReference type="GO" id="GO:0046854">
    <property type="term" value="P:phosphatidylinositol phosphate biosynthetic process"/>
    <property type="evidence" value="ECO:0007669"/>
    <property type="project" value="InterPro"/>
</dbReference>
<dbReference type="SUPFAM" id="SSF56655">
    <property type="entry name" value="Carbohydrate phosphatase"/>
    <property type="match status" value="1"/>
</dbReference>
<evidence type="ECO:0000256" key="1">
    <source>
        <dbReference type="ARBA" id="ARBA00001033"/>
    </source>
</evidence>
<dbReference type="PRINTS" id="PR00377">
    <property type="entry name" value="IMPHPHTASES"/>
</dbReference>
<dbReference type="Gene3D" id="3.40.190.80">
    <property type="match status" value="1"/>
</dbReference>
<dbReference type="CDD" id="cd01639">
    <property type="entry name" value="IMPase"/>
    <property type="match status" value="1"/>
</dbReference>
<evidence type="ECO:0000313" key="10">
    <source>
        <dbReference type="Proteomes" id="UP000431080"/>
    </source>
</evidence>
<comment type="caution">
    <text evidence="9">The sequence shown here is derived from an EMBL/GenBank/DDBJ whole genome shotgun (WGS) entry which is preliminary data.</text>
</comment>
<dbReference type="RefSeq" id="WP_153684061.1">
    <property type="nucleotide sequence ID" value="NZ_WJIF01000003.1"/>
</dbReference>
<dbReference type="PANTHER" id="PTHR20854:SF4">
    <property type="entry name" value="INOSITOL-1-MONOPHOSPHATASE-RELATED"/>
    <property type="match status" value="1"/>
</dbReference>
<evidence type="ECO:0000256" key="4">
    <source>
        <dbReference type="ARBA" id="ARBA00022723"/>
    </source>
</evidence>
<organism evidence="9 10">
    <name type="scientific">Agromyces agglutinans</name>
    <dbReference type="NCBI Taxonomy" id="2662258"/>
    <lineage>
        <taxon>Bacteria</taxon>
        <taxon>Bacillati</taxon>
        <taxon>Actinomycetota</taxon>
        <taxon>Actinomycetes</taxon>
        <taxon>Micrococcales</taxon>
        <taxon>Microbacteriaceae</taxon>
        <taxon>Agromyces</taxon>
    </lineage>
</organism>
<keyword evidence="10" id="KW-1185">Reference proteome</keyword>
<dbReference type="GO" id="GO:0008934">
    <property type="term" value="F:inositol monophosphate 1-phosphatase activity"/>
    <property type="evidence" value="ECO:0007669"/>
    <property type="project" value="InterPro"/>
</dbReference>
<dbReference type="GO" id="GO:0007165">
    <property type="term" value="P:signal transduction"/>
    <property type="evidence" value="ECO:0007669"/>
    <property type="project" value="TreeGrafter"/>
</dbReference>
<keyword evidence="4 7" id="KW-0479">Metal-binding</keyword>
<keyword evidence="5 8" id="KW-0378">Hydrolase</keyword>
<reference evidence="9 10" key="1">
    <citation type="submission" date="2019-10" db="EMBL/GenBank/DDBJ databases">
        <authorList>
            <person name="Nie G."/>
            <person name="Ming H."/>
            <person name="Yi B."/>
        </authorList>
    </citation>
    <scope>NUCLEOTIDE SEQUENCE [LARGE SCALE GENOMIC DNA]</scope>
    <source>
        <strain evidence="9 10">CFH 90414</strain>
    </source>
</reference>
<dbReference type="InterPro" id="IPR020550">
    <property type="entry name" value="Inositol_monophosphatase_CS"/>
</dbReference>
<name>A0A6I2FA41_9MICO</name>
<feature type="binding site" evidence="7">
    <location>
        <position position="96"/>
    </location>
    <ligand>
        <name>Mg(2+)</name>
        <dbReference type="ChEBI" id="CHEBI:18420"/>
        <label>1</label>
        <note>catalytic</note>
    </ligand>
</feature>
<keyword evidence="6 7" id="KW-0460">Magnesium</keyword>
<dbReference type="PROSITE" id="PS00629">
    <property type="entry name" value="IMP_1"/>
    <property type="match status" value="1"/>
</dbReference>
<dbReference type="PROSITE" id="PS00630">
    <property type="entry name" value="IMP_2"/>
    <property type="match status" value="1"/>
</dbReference>
<dbReference type="PANTHER" id="PTHR20854">
    <property type="entry name" value="INOSITOL MONOPHOSPHATASE"/>
    <property type="match status" value="1"/>
</dbReference>
<evidence type="ECO:0000256" key="2">
    <source>
        <dbReference type="ARBA" id="ARBA00001946"/>
    </source>
</evidence>
<comment type="catalytic activity">
    <reaction evidence="1 8">
        <text>a myo-inositol phosphate + H2O = myo-inositol + phosphate</text>
        <dbReference type="Rhea" id="RHEA:24056"/>
        <dbReference type="ChEBI" id="CHEBI:15377"/>
        <dbReference type="ChEBI" id="CHEBI:17268"/>
        <dbReference type="ChEBI" id="CHEBI:43474"/>
        <dbReference type="ChEBI" id="CHEBI:84139"/>
        <dbReference type="EC" id="3.1.3.25"/>
    </reaction>
</comment>
<feature type="binding site" evidence="7">
    <location>
        <position position="97"/>
    </location>
    <ligand>
        <name>Mg(2+)</name>
        <dbReference type="ChEBI" id="CHEBI:18420"/>
        <label>1</label>
        <note>catalytic</note>
    </ligand>
</feature>
<proteinExistence type="inferred from homology"/>
<dbReference type="GO" id="GO:0046872">
    <property type="term" value="F:metal ion binding"/>
    <property type="evidence" value="ECO:0007669"/>
    <property type="project" value="UniProtKB-KW"/>
</dbReference>
<dbReference type="EMBL" id="WJIF01000003">
    <property type="protein sequence ID" value="MRG59590.1"/>
    <property type="molecule type" value="Genomic_DNA"/>
</dbReference>
<dbReference type="Pfam" id="PF00459">
    <property type="entry name" value="Inositol_P"/>
    <property type="match status" value="1"/>
</dbReference>
<evidence type="ECO:0000256" key="6">
    <source>
        <dbReference type="ARBA" id="ARBA00022842"/>
    </source>
</evidence>
<evidence type="ECO:0000256" key="3">
    <source>
        <dbReference type="ARBA" id="ARBA00009759"/>
    </source>
</evidence>
<accession>A0A6I2FA41</accession>
<feature type="binding site" evidence="7">
    <location>
        <position position="94"/>
    </location>
    <ligand>
        <name>Mg(2+)</name>
        <dbReference type="ChEBI" id="CHEBI:18420"/>
        <label>1</label>
        <note>catalytic</note>
    </ligand>
</feature>
<dbReference type="EC" id="3.1.3.25" evidence="8"/>
<comment type="cofactor">
    <cofactor evidence="2 7 8">
        <name>Mg(2+)</name>
        <dbReference type="ChEBI" id="CHEBI:18420"/>
    </cofactor>
</comment>
<protein>
    <recommendedName>
        <fullName evidence="8">Inositol-1-monophosphatase</fullName>
        <ecNumber evidence="8">3.1.3.25</ecNumber>
    </recommendedName>
</protein>
<dbReference type="InterPro" id="IPR020583">
    <property type="entry name" value="Inositol_monoP_metal-BS"/>
</dbReference>
<comment type="similarity">
    <text evidence="3 8">Belongs to the inositol monophosphatase superfamily.</text>
</comment>
<dbReference type="AlphaFoldDB" id="A0A6I2FA41"/>
<evidence type="ECO:0000256" key="5">
    <source>
        <dbReference type="ARBA" id="ARBA00022801"/>
    </source>
</evidence>
<evidence type="ECO:0000256" key="8">
    <source>
        <dbReference type="RuleBase" id="RU364068"/>
    </source>
</evidence>